<comment type="caution">
    <text evidence="1">The sequence shown here is derived from an EMBL/GenBank/DDBJ whole genome shotgun (WGS) entry which is preliminary data.</text>
</comment>
<dbReference type="OrthoDB" id="4736258at2"/>
<name>A0A8E2LPI4_9MYCO</name>
<gene>
    <name evidence="1" type="ORF">B4U45_20290</name>
</gene>
<protein>
    <submittedName>
        <fullName evidence="1">Uncharacterized protein</fullName>
    </submittedName>
</protein>
<organism evidence="1 2">
    <name type="scientific">Mycobacterium persicum</name>
    <dbReference type="NCBI Taxonomy" id="1487726"/>
    <lineage>
        <taxon>Bacteria</taxon>
        <taxon>Bacillati</taxon>
        <taxon>Actinomycetota</taxon>
        <taxon>Actinomycetes</taxon>
        <taxon>Mycobacteriales</taxon>
        <taxon>Mycobacteriaceae</taxon>
        <taxon>Mycobacterium</taxon>
    </lineage>
</organism>
<evidence type="ECO:0000313" key="1">
    <source>
        <dbReference type="EMBL" id="ORC08584.1"/>
    </source>
</evidence>
<proteinExistence type="predicted"/>
<dbReference type="EMBL" id="MWQA01000001">
    <property type="protein sequence ID" value="ORC08584.1"/>
    <property type="molecule type" value="Genomic_DNA"/>
</dbReference>
<evidence type="ECO:0000313" key="2">
    <source>
        <dbReference type="Proteomes" id="UP000192335"/>
    </source>
</evidence>
<dbReference type="Proteomes" id="UP000192335">
    <property type="component" value="Unassembled WGS sequence"/>
</dbReference>
<accession>A0A8E2LPI4</accession>
<dbReference type="AlphaFoldDB" id="A0A8E2LPI4"/>
<sequence>MMNAAIWRHHKVTTIYQVTDRLHDGRTARVTANEITATVAGWLSELGVQTSLVDDLACAVRTGDWPTAYAIGECLSIQVSIAA</sequence>
<reference evidence="1 2" key="1">
    <citation type="submission" date="2017-02" db="EMBL/GenBank/DDBJ databases">
        <title>Mycobacterium kansasii genomes.</title>
        <authorList>
            <person name="Borowka P."/>
            <person name="Strapagiel D."/>
            <person name="Marciniak B."/>
            <person name="Lach J."/>
            <person name="Bakula Z."/>
            <person name="Van Ingen J."/>
            <person name="Safianowska A."/>
            <person name="Brzostek A."/>
            <person name="Dziadek J."/>
            <person name="Jagielski T."/>
        </authorList>
    </citation>
    <scope>NUCLEOTIDE SEQUENCE [LARGE SCALE GENOMIC DNA]</scope>
    <source>
        <strain evidence="1 2">12MK</strain>
    </source>
</reference>